<reference evidence="2 3" key="1">
    <citation type="journal article" date="2021" name="Commun. Biol.">
        <title>The genome of Shorea leprosula (Dipterocarpaceae) highlights the ecological relevance of drought in aseasonal tropical rainforests.</title>
        <authorList>
            <person name="Ng K.K.S."/>
            <person name="Kobayashi M.J."/>
            <person name="Fawcett J.A."/>
            <person name="Hatakeyama M."/>
            <person name="Paape T."/>
            <person name="Ng C.H."/>
            <person name="Ang C.C."/>
            <person name="Tnah L.H."/>
            <person name="Lee C.T."/>
            <person name="Nishiyama T."/>
            <person name="Sese J."/>
            <person name="O'Brien M.J."/>
            <person name="Copetti D."/>
            <person name="Mohd Noor M.I."/>
            <person name="Ong R.C."/>
            <person name="Putra M."/>
            <person name="Sireger I.Z."/>
            <person name="Indrioko S."/>
            <person name="Kosugi Y."/>
            <person name="Izuno A."/>
            <person name="Isagi Y."/>
            <person name="Lee S.L."/>
            <person name="Shimizu K.K."/>
        </authorList>
    </citation>
    <scope>NUCLEOTIDE SEQUENCE [LARGE SCALE GENOMIC DNA]</scope>
    <source>
        <strain evidence="2">214</strain>
    </source>
</reference>
<gene>
    <name evidence="2" type="ORF">SLEP1_g46863</name>
</gene>
<evidence type="ECO:0000259" key="1">
    <source>
        <dbReference type="Pfam" id="PF07734"/>
    </source>
</evidence>
<evidence type="ECO:0000313" key="2">
    <source>
        <dbReference type="EMBL" id="GKV39027.1"/>
    </source>
</evidence>
<sequence>MIWSSGIHQQENVKGYQIYVLRMSVKVSIFSLKENSWRIFGGEVDDFRAGVKRATFLNGALHWRFASHIYGFDLAKETFFKIQFPASCVPPFDKGLGVLNGCLCFLKAPDYDPEIGVMEEYGNPESWTKLLLCDFDCRDILRLCYFPGGLYNYHEHFPVSHALLCISKDDDGRFVLIDDARENITRKDCHL</sequence>
<dbReference type="InterPro" id="IPR050796">
    <property type="entry name" value="SCF_F-box_component"/>
</dbReference>
<keyword evidence="3" id="KW-1185">Reference proteome</keyword>
<accession>A0AAV5LRA9</accession>
<organism evidence="2 3">
    <name type="scientific">Rubroshorea leprosula</name>
    <dbReference type="NCBI Taxonomy" id="152421"/>
    <lineage>
        <taxon>Eukaryota</taxon>
        <taxon>Viridiplantae</taxon>
        <taxon>Streptophyta</taxon>
        <taxon>Embryophyta</taxon>
        <taxon>Tracheophyta</taxon>
        <taxon>Spermatophyta</taxon>
        <taxon>Magnoliopsida</taxon>
        <taxon>eudicotyledons</taxon>
        <taxon>Gunneridae</taxon>
        <taxon>Pentapetalae</taxon>
        <taxon>rosids</taxon>
        <taxon>malvids</taxon>
        <taxon>Malvales</taxon>
        <taxon>Dipterocarpaceae</taxon>
        <taxon>Rubroshorea</taxon>
    </lineage>
</organism>
<protein>
    <recommendedName>
        <fullName evidence="1">F-box associated beta-propeller type 1 domain-containing protein</fullName>
    </recommendedName>
</protein>
<dbReference type="Pfam" id="PF07734">
    <property type="entry name" value="FBA_1"/>
    <property type="match status" value="1"/>
</dbReference>
<proteinExistence type="predicted"/>
<dbReference type="InterPro" id="IPR006527">
    <property type="entry name" value="F-box-assoc_dom_typ1"/>
</dbReference>
<feature type="domain" description="F-box associated beta-propeller type 1" evidence="1">
    <location>
        <begin position="24"/>
        <end position="153"/>
    </location>
</feature>
<name>A0AAV5LRA9_9ROSI</name>
<dbReference type="EMBL" id="BPVZ01000132">
    <property type="protein sequence ID" value="GKV39027.1"/>
    <property type="molecule type" value="Genomic_DNA"/>
</dbReference>
<comment type="caution">
    <text evidence="2">The sequence shown here is derived from an EMBL/GenBank/DDBJ whole genome shotgun (WGS) entry which is preliminary data.</text>
</comment>
<dbReference type="AlphaFoldDB" id="A0AAV5LRA9"/>
<dbReference type="Proteomes" id="UP001054252">
    <property type="component" value="Unassembled WGS sequence"/>
</dbReference>
<evidence type="ECO:0000313" key="3">
    <source>
        <dbReference type="Proteomes" id="UP001054252"/>
    </source>
</evidence>
<dbReference type="PANTHER" id="PTHR31672:SF13">
    <property type="entry name" value="F-BOX PROTEIN CPR30-LIKE"/>
    <property type="match status" value="1"/>
</dbReference>
<dbReference type="PANTHER" id="PTHR31672">
    <property type="entry name" value="BNACNNG10540D PROTEIN"/>
    <property type="match status" value="1"/>
</dbReference>